<reference evidence="1" key="1">
    <citation type="journal article" date="2020" name="New Phytol.">
        <title>Comparative genomics reveals dynamic genome evolution in host specialist ectomycorrhizal fungi.</title>
        <authorList>
            <person name="Lofgren L.A."/>
            <person name="Nguyen N.H."/>
            <person name="Vilgalys R."/>
            <person name="Ruytinx J."/>
            <person name="Liao H.L."/>
            <person name="Branco S."/>
            <person name="Kuo A."/>
            <person name="LaButti K."/>
            <person name="Lipzen A."/>
            <person name="Andreopoulos W."/>
            <person name="Pangilinan J."/>
            <person name="Riley R."/>
            <person name="Hundley H."/>
            <person name="Na H."/>
            <person name="Barry K."/>
            <person name="Grigoriev I.V."/>
            <person name="Stajich J.E."/>
            <person name="Kennedy P.G."/>
        </authorList>
    </citation>
    <scope>NUCLEOTIDE SEQUENCE</scope>
    <source>
        <strain evidence="1">MN1</strain>
    </source>
</reference>
<protein>
    <submittedName>
        <fullName evidence="1">Uncharacterized protein</fullName>
    </submittedName>
</protein>
<sequence>NILHMLIAHCNGLELFWSRASDMVSSPYLPALGCFGNSIQSGSFSITVGYGSMYFTITTDSHK</sequence>
<comment type="caution">
    <text evidence="1">The sequence shown here is derived from an EMBL/GenBank/DDBJ whole genome shotgun (WGS) entry which is preliminary data.</text>
</comment>
<accession>A0A9P7EK76</accession>
<proteinExistence type="predicted"/>
<dbReference type="EMBL" id="JABBWG010000004">
    <property type="protein sequence ID" value="KAG1823497.1"/>
    <property type="molecule type" value="Genomic_DNA"/>
</dbReference>
<evidence type="ECO:0000313" key="1">
    <source>
        <dbReference type="EMBL" id="KAG1823497.1"/>
    </source>
</evidence>
<organism evidence="1 2">
    <name type="scientific">Suillus subaureus</name>
    <dbReference type="NCBI Taxonomy" id="48587"/>
    <lineage>
        <taxon>Eukaryota</taxon>
        <taxon>Fungi</taxon>
        <taxon>Dikarya</taxon>
        <taxon>Basidiomycota</taxon>
        <taxon>Agaricomycotina</taxon>
        <taxon>Agaricomycetes</taxon>
        <taxon>Agaricomycetidae</taxon>
        <taxon>Boletales</taxon>
        <taxon>Suillineae</taxon>
        <taxon>Suillaceae</taxon>
        <taxon>Suillus</taxon>
    </lineage>
</organism>
<name>A0A9P7EK76_9AGAM</name>
<keyword evidence="2" id="KW-1185">Reference proteome</keyword>
<evidence type="ECO:0000313" key="2">
    <source>
        <dbReference type="Proteomes" id="UP000807769"/>
    </source>
</evidence>
<feature type="non-terminal residue" evidence="1">
    <location>
        <position position="63"/>
    </location>
</feature>
<dbReference type="Proteomes" id="UP000807769">
    <property type="component" value="Unassembled WGS sequence"/>
</dbReference>
<dbReference type="GeneID" id="64628552"/>
<gene>
    <name evidence="1" type="ORF">BJ212DRAFT_1324633</name>
</gene>
<dbReference type="AlphaFoldDB" id="A0A9P7EK76"/>
<dbReference type="RefSeq" id="XP_041197557.1">
    <property type="nucleotide sequence ID" value="XM_041334535.1"/>
</dbReference>